<feature type="region of interest" description="Disordered" evidence="1">
    <location>
        <begin position="51"/>
        <end position="81"/>
    </location>
</feature>
<feature type="domain" description="Cuticle protein CPCFC" evidence="2">
    <location>
        <begin position="24"/>
        <end position="40"/>
    </location>
</feature>
<evidence type="ECO:0000313" key="4">
    <source>
        <dbReference type="Proteomes" id="UP001162162"/>
    </source>
</evidence>
<proteinExistence type="predicted"/>
<feature type="compositionally biased region" description="Basic and acidic residues" evidence="1">
    <location>
        <begin position="51"/>
        <end position="61"/>
    </location>
</feature>
<dbReference type="EMBL" id="JAPWTK010000036">
    <property type="protein sequence ID" value="KAJ8955734.1"/>
    <property type="molecule type" value="Genomic_DNA"/>
</dbReference>
<evidence type="ECO:0000313" key="3">
    <source>
        <dbReference type="EMBL" id="KAJ8955734.1"/>
    </source>
</evidence>
<evidence type="ECO:0000259" key="2">
    <source>
        <dbReference type="Pfam" id="PF17223"/>
    </source>
</evidence>
<protein>
    <recommendedName>
        <fullName evidence="2">Cuticle protein CPCFC domain-containing protein</fullName>
    </recommendedName>
</protein>
<evidence type="ECO:0000256" key="1">
    <source>
        <dbReference type="SAM" id="MobiDB-lite"/>
    </source>
</evidence>
<dbReference type="InterPro" id="IPR033778">
    <property type="entry name" value="CPCFC"/>
</dbReference>
<dbReference type="Pfam" id="PF17223">
    <property type="entry name" value="CPCFC"/>
    <property type="match status" value="1"/>
</dbReference>
<keyword evidence="4" id="KW-1185">Reference proteome</keyword>
<dbReference type="GO" id="GO:0042302">
    <property type="term" value="F:structural constituent of cuticle"/>
    <property type="evidence" value="ECO:0007669"/>
    <property type="project" value="InterPro"/>
</dbReference>
<sequence length="317" mass="35578">MACSLAAATAVTYGPIQGQVSPMYPAGIDPNTCPNFPYCANPLVTVSQRIKEDTHEEKEETPQLELSSPYQISPPKPPQHQVYPGYQAASRYVLPRYHIKLVRPPNSQPQVAHQGPRVAQLAKVTPLRVTVPFNPFLGSQFQAPHFPFGHLQKPNPYSPAINYQTPQIKYTPPVNSQKEDAQYQITPSKENSHPNVPQYRLNPQYRLPLQPKLLPHNTPIYQPKYTDTSKAHEPHQPHQYLVKEPESRGLLFQEEEQGIKENPNSGKVIIELSKESPRSSDFGEAYTPEEQRALDIGEYIGDGDYHGEGLDEGFGGK</sequence>
<name>A0AAV8YX25_9CUCU</name>
<comment type="caution">
    <text evidence="3">The sequence shown here is derived from an EMBL/GenBank/DDBJ whole genome shotgun (WGS) entry which is preliminary data.</text>
</comment>
<accession>A0AAV8YX25</accession>
<organism evidence="3 4">
    <name type="scientific">Aromia moschata</name>
    <dbReference type="NCBI Taxonomy" id="1265417"/>
    <lineage>
        <taxon>Eukaryota</taxon>
        <taxon>Metazoa</taxon>
        <taxon>Ecdysozoa</taxon>
        <taxon>Arthropoda</taxon>
        <taxon>Hexapoda</taxon>
        <taxon>Insecta</taxon>
        <taxon>Pterygota</taxon>
        <taxon>Neoptera</taxon>
        <taxon>Endopterygota</taxon>
        <taxon>Coleoptera</taxon>
        <taxon>Polyphaga</taxon>
        <taxon>Cucujiformia</taxon>
        <taxon>Chrysomeloidea</taxon>
        <taxon>Cerambycidae</taxon>
        <taxon>Cerambycinae</taxon>
        <taxon>Callichromatini</taxon>
        <taxon>Aromia</taxon>
    </lineage>
</organism>
<reference evidence="3" key="1">
    <citation type="journal article" date="2023" name="Insect Mol. Biol.">
        <title>Genome sequencing provides insights into the evolution of gene families encoding plant cell wall-degrading enzymes in longhorned beetles.</title>
        <authorList>
            <person name="Shin N.R."/>
            <person name="Okamura Y."/>
            <person name="Kirsch R."/>
            <person name="Pauchet Y."/>
        </authorList>
    </citation>
    <scope>NUCLEOTIDE SEQUENCE</scope>
    <source>
        <strain evidence="3">AMC_N1</strain>
    </source>
</reference>
<dbReference type="AlphaFoldDB" id="A0AAV8YX25"/>
<dbReference type="Proteomes" id="UP001162162">
    <property type="component" value="Unassembled WGS sequence"/>
</dbReference>
<gene>
    <name evidence="3" type="ORF">NQ318_008606</name>
</gene>